<dbReference type="Proteomes" id="UP000717515">
    <property type="component" value="Unassembled WGS sequence"/>
</dbReference>
<dbReference type="SUPFAM" id="SSF53807">
    <property type="entry name" value="Helical backbone' metal receptor"/>
    <property type="match status" value="1"/>
</dbReference>
<dbReference type="EMBL" id="JAIFTL010000055">
    <property type="protein sequence ID" value="KAG9324828.1"/>
    <property type="molecule type" value="Genomic_DNA"/>
</dbReference>
<dbReference type="PROSITE" id="PS50983">
    <property type="entry name" value="FE_B12_PBP"/>
    <property type="match status" value="1"/>
</dbReference>
<feature type="domain" description="Fe/B12 periplasmic-binding" evidence="1">
    <location>
        <begin position="3"/>
        <end position="294"/>
    </location>
</feature>
<dbReference type="InterPro" id="IPR051030">
    <property type="entry name" value="Vitamin_B12-ABC_binding"/>
</dbReference>
<comment type="caution">
    <text evidence="2">The sequence shown here is derived from an EMBL/GenBank/DDBJ whole genome shotgun (WGS) entry which is preliminary data.</text>
</comment>
<gene>
    <name evidence="2" type="ORF">KVV02_001573</name>
</gene>
<accession>A0A9P8A5S1</accession>
<dbReference type="AlphaFoldDB" id="A0A9P8A5S1"/>
<dbReference type="Gene3D" id="3.40.50.1980">
    <property type="entry name" value="Nitrogenase molybdenum iron protein domain"/>
    <property type="match status" value="2"/>
</dbReference>
<protein>
    <recommendedName>
        <fullName evidence="1">Fe/B12 periplasmic-binding domain-containing protein</fullName>
    </recommendedName>
</protein>
<evidence type="ECO:0000259" key="1">
    <source>
        <dbReference type="PROSITE" id="PS50983"/>
    </source>
</evidence>
<evidence type="ECO:0000313" key="3">
    <source>
        <dbReference type="Proteomes" id="UP000717515"/>
    </source>
</evidence>
<sequence length="307" mass="33926">MERIISLLPSAAEIICLVGGQPEMVARSHEDDFPATIQHLPILTEAKTKFTTSADVDRQVSEALSQGTSLYELDVEQLHALKPTVIVTQDLCNVCSIDLVSVQRVASKMDPRPEIVTLNPTSLAEVMESITTVGNAIGHAEGAAKIRAQLEGRIQKCKDVAAEAKANQPDYKPRKVMFFEWTDPIYPAGHWTPEMIEIAGGVHPINGPSVPSVRVSIEAVAAVEPDVIIICPCGLDMAATRNEYNLMMEKEWFRDLANKATTVALVDGNQMFNRSGPRLVECTEWLVMLLHDRPDFEPIGFPWERIK</sequence>
<dbReference type="PANTHER" id="PTHR42860">
    <property type="entry name" value="VITAMIN B12-BINDING PROTEIN"/>
    <property type="match status" value="1"/>
</dbReference>
<dbReference type="PANTHER" id="PTHR42860:SF1">
    <property type="entry name" value="VITAMIN B12-BINDING PROTEIN"/>
    <property type="match status" value="1"/>
</dbReference>
<reference evidence="2" key="1">
    <citation type="submission" date="2021-07" db="EMBL/GenBank/DDBJ databases">
        <title>Draft genome of Mortierella alpina, strain LL118, isolated from an aspen leaf litter sample.</title>
        <authorList>
            <person name="Yang S."/>
            <person name="Vinatzer B.A."/>
        </authorList>
    </citation>
    <scope>NUCLEOTIDE SEQUENCE</scope>
    <source>
        <strain evidence="2">LL118</strain>
    </source>
</reference>
<organism evidence="2 3">
    <name type="scientific">Mortierella alpina</name>
    <name type="common">Oleaginous fungus</name>
    <name type="synonym">Mortierella renispora</name>
    <dbReference type="NCBI Taxonomy" id="64518"/>
    <lineage>
        <taxon>Eukaryota</taxon>
        <taxon>Fungi</taxon>
        <taxon>Fungi incertae sedis</taxon>
        <taxon>Mucoromycota</taxon>
        <taxon>Mortierellomycotina</taxon>
        <taxon>Mortierellomycetes</taxon>
        <taxon>Mortierellales</taxon>
        <taxon>Mortierellaceae</taxon>
        <taxon>Mortierella</taxon>
    </lineage>
</organism>
<proteinExistence type="predicted"/>
<name>A0A9P8A5S1_MORAP</name>
<evidence type="ECO:0000313" key="2">
    <source>
        <dbReference type="EMBL" id="KAG9324828.1"/>
    </source>
</evidence>
<dbReference type="InterPro" id="IPR002491">
    <property type="entry name" value="ABC_transptr_periplasmic_BD"/>
</dbReference>
<dbReference type="Pfam" id="PF01497">
    <property type="entry name" value="Peripla_BP_2"/>
    <property type="match status" value="1"/>
</dbReference>